<keyword evidence="1" id="KW-0472">Membrane</keyword>
<feature type="transmembrane region" description="Helical" evidence="1">
    <location>
        <begin position="65"/>
        <end position="86"/>
    </location>
</feature>
<dbReference type="EMBL" id="JABSTU010000008">
    <property type="protein sequence ID" value="KAH8023029.1"/>
    <property type="molecule type" value="Genomic_DNA"/>
</dbReference>
<sequence>MLVPMLLGLTKGVLQFQFKRASVNVFSHKLIIHYVFFKTQDTDRYQFAIAARGVAILENVELTTMVSVIVALMVFTALFCLVLRLFSK</sequence>
<gene>
    <name evidence="2" type="ORF">HPB51_010386</name>
</gene>
<keyword evidence="1" id="KW-0812">Transmembrane</keyword>
<evidence type="ECO:0000313" key="2">
    <source>
        <dbReference type="EMBL" id="KAH8023029.1"/>
    </source>
</evidence>
<reference evidence="2" key="1">
    <citation type="journal article" date="2020" name="Cell">
        <title>Large-Scale Comparative Analyses of Tick Genomes Elucidate Their Genetic Diversity and Vector Capacities.</title>
        <authorList>
            <consortium name="Tick Genome and Microbiome Consortium (TIGMIC)"/>
            <person name="Jia N."/>
            <person name="Wang J."/>
            <person name="Shi W."/>
            <person name="Du L."/>
            <person name="Sun Y."/>
            <person name="Zhan W."/>
            <person name="Jiang J.F."/>
            <person name="Wang Q."/>
            <person name="Zhang B."/>
            <person name="Ji P."/>
            <person name="Bell-Sakyi L."/>
            <person name="Cui X.M."/>
            <person name="Yuan T.T."/>
            <person name="Jiang B.G."/>
            <person name="Yang W.F."/>
            <person name="Lam T.T."/>
            <person name="Chang Q.C."/>
            <person name="Ding S.J."/>
            <person name="Wang X.J."/>
            <person name="Zhu J.G."/>
            <person name="Ruan X.D."/>
            <person name="Zhao L."/>
            <person name="Wei J.T."/>
            <person name="Ye R.Z."/>
            <person name="Que T.C."/>
            <person name="Du C.H."/>
            <person name="Zhou Y.H."/>
            <person name="Cheng J.X."/>
            <person name="Dai P.F."/>
            <person name="Guo W.B."/>
            <person name="Han X.H."/>
            <person name="Huang E.J."/>
            <person name="Li L.F."/>
            <person name="Wei W."/>
            <person name="Gao Y.C."/>
            <person name="Liu J.Z."/>
            <person name="Shao H.Z."/>
            <person name="Wang X."/>
            <person name="Wang C.C."/>
            <person name="Yang T.C."/>
            <person name="Huo Q.B."/>
            <person name="Li W."/>
            <person name="Chen H.Y."/>
            <person name="Chen S.E."/>
            <person name="Zhou L.G."/>
            <person name="Ni X.B."/>
            <person name="Tian J.H."/>
            <person name="Sheng Y."/>
            <person name="Liu T."/>
            <person name="Pan Y.S."/>
            <person name="Xia L.Y."/>
            <person name="Li J."/>
            <person name="Zhao F."/>
            <person name="Cao W.C."/>
        </authorList>
    </citation>
    <scope>NUCLEOTIDE SEQUENCE</scope>
    <source>
        <strain evidence="2">Rmic-2018</strain>
    </source>
</reference>
<name>A0A9J6DLH4_RHIMP</name>
<evidence type="ECO:0000313" key="3">
    <source>
        <dbReference type="Proteomes" id="UP000821866"/>
    </source>
</evidence>
<dbReference type="AlphaFoldDB" id="A0A9J6DLH4"/>
<organism evidence="2 3">
    <name type="scientific">Rhipicephalus microplus</name>
    <name type="common">Cattle tick</name>
    <name type="synonym">Boophilus microplus</name>
    <dbReference type="NCBI Taxonomy" id="6941"/>
    <lineage>
        <taxon>Eukaryota</taxon>
        <taxon>Metazoa</taxon>
        <taxon>Ecdysozoa</taxon>
        <taxon>Arthropoda</taxon>
        <taxon>Chelicerata</taxon>
        <taxon>Arachnida</taxon>
        <taxon>Acari</taxon>
        <taxon>Parasitiformes</taxon>
        <taxon>Ixodida</taxon>
        <taxon>Ixodoidea</taxon>
        <taxon>Ixodidae</taxon>
        <taxon>Rhipicephalinae</taxon>
        <taxon>Rhipicephalus</taxon>
        <taxon>Boophilus</taxon>
    </lineage>
</organism>
<accession>A0A9J6DLH4</accession>
<dbReference type="Proteomes" id="UP000821866">
    <property type="component" value="Chromosome 6"/>
</dbReference>
<keyword evidence="3" id="KW-1185">Reference proteome</keyword>
<comment type="caution">
    <text evidence="2">The sequence shown here is derived from an EMBL/GenBank/DDBJ whole genome shotgun (WGS) entry which is preliminary data.</text>
</comment>
<proteinExistence type="predicted"/>
<keyword evidence="1" id="KW-1133">Transmembrane helix</keyword>
<reference evidence="2" key="2">
    <citation type="submission" date="2021-09" db="EMBL/GenBank/DDBJ databases">
        <authorList>
            <person name="Jia N."/>
            <person name="Wang J."/>
            <person name="Shi W."/>
            <person name="Du L."/>
            <person name="Sun Y."/>
            <person name="Zhan W."/>
            <person name="Jiang J."/>
            <person name="Wang Q."/>
            <person name="Zhang B."/>
            <person name="Ji P."/>
            <person name="Sakyi L.B."/>
            <person name="Cui X."/>
            <person name="Yuan T."/>
            <person name="Jiang B."/>
            <person name="Yang W."/>
            <person name="Lam T.T.-Y."/>
            <person name="Chang Q."/>
            <person name="Ding S."/>
            <person name="Wang X."/>
            <person name="Zhu J."/>
            <person name="Ruan X."/>
            <person name="Zhao L."/>
            <person name="Wei J."/>
            <person name="Que T."/>
            <person name="Du C."/>
            <person name="Cheng J."/>
            <person name="Dai P."/>
            <person name="Han X."/>
            <person name="Huang E."/>
            <person name="Gao Y."/>
            <person name="Liu J."/>
            <person name="Shao H."/>
            <person name="Ye R."/>
            <person name="Li L."/>
            <person name="Wei W."/>
            <person name="Wang X."/>
            <person name="Wang C."/>
            <person name="Huo Q."/>
            <person name="Li W."/>
            <person name="Guo W."/>
            <person name="Chen H."/>
            <person name="Chen S."/>
            <person name="Zhou L."/>
            <person name="Zhou L."/>
            <person name="Ni X."/>
            <person name="Tian J."/>
            <person name="Zhou Y."/>
            <person name="Sheng Y."/>
            <person name="Liu T."/>
            <person name="Pan Y."/>
            <person name="Xia L."/>
            <person name="Li J."/>
            <person name="Zhao F."/>
            <person name="Cao W."/>
        </authorList>
    </citation>
    <scope>NUCLEOTIDE SEQUENCE</scope>
    <source>
        <strain evidence="2">Rmic-2018</strain>
        <tissue evidence="2">Larvae</tissue>
    </source>
</reference>
<evidence type="ECO:0000256" key="1">
    <source>
        <dbReference type="SAM" id="Phobius"/>
    </source>
</evidence>
<protein>
    <submittedName>
        <fullName evidence="2">Uncharacterized protein</fullName>
    </submittedName>
</protein>